<dbReference type="EMBL" id="GBXM01086984">
    <property type="protein sequence ID" value="JAH21593.1"/>
    <property type="molecule type" value="Transcribed_RNA"/>
</dbReference>
<dbReference type="AlphaFoldDB" id="A0A0E9QZS6"/>
<reference evidence="1" key="1">
    <citation type="submission" date="2014-11" db="EMBL/GenBank/DDBJ databases">
        <authorList>
            <person name="Amaro Gonzalez C."/>
        </authorList>
    </citation>
    <scope>NUCLEOTIDE SEQUENCE</scope>
</reference>
<sequence>MRSDSLLCSCLPFGYSCE</sequence>
<proteinExistence type="predicted"/>
<evidence type="ECO:0000313" key="1">
    <source>
        <dbReference type="EMBL" id="JAH21593.1"/>
    </source>
</evidence>
<name>A0A0E9QZS6_ANGAN</name>
<dbReference type="PROSITE" id="PS51257">
    <property type="entry name" value="PROKAR_LIPOPROTEIN"/>
    <property type="match status" value="1"/>
</dbReference>
<reference evidence="1" key="2">
    <citation type="journal article" date="2015" name="Fish Shellfish Immunol.">
        <title>Early steps in the European eel (Anguilla anguilla)-Vibrio vulnificus interaction in the gills: Role of the RtxA13 toxin.</title>
        <authorList>
            <person name="Callol A."/>
            <person name="Pajuelo D."/>
            <person name="Ebbesson L."/>
            <person name="Teles M."/>
            <person name="MacKenzie S."/>
            <person name="Amaro C."/>
        </authorList>
    </citation>
    <scope>NUCLEOTIDE SEQUENCE</scope>
</reference>
<accession>A0A0E9QZS6</accession>
<protein>
    <submittedName>
        <fullName evidence="1">Uncharacterized protein</fullName>
    </submittedName>
</protein>
<organism evidence="1">
    <name type="scientific">Anguilla anguilla</name>
    <name type="common">European freshwater eel</name>
    <name type="synonym">Muraena anguilla</name>
    <dbReference type="NCBI Taxonomy" id="7936"/>
    <lineage>
        <taxon>Eukaryota</taxon>
        <taxon>Metazoa</taxon>
        <taxon>Chordata</taxon>
        <taxon>Craniata</taxon>
        <taxon>Vertebrata</taxon>
        <taxon>Euteleostomi</taxon>
        <taxon>Actinopterygii</taxon>
        <taxon>Neopterygii</taxon>
        <taxon>Teleostei</taxon>
        <taxon>Anguilliformes</taxon>
        <taxon>Anguillidae</taxon>
        <taxon>Anguilla</taxon>
    </lineage>
</organism>